<reference evidence="1 2" key="1">
    <citation type="journal article" date="2015" name="Nature">
        <title>rRNA introns, odd ribosomes, and small enigmatic genomes across a large radiation of phyla.</title>
        <authorList>
            <person name="Brown C.T."/>
            <person name="Hug L.A."/>
            <person name="Thomas B.C."/>
            <person name="Sharon I."/>
            <person name="Castelle C.J."/>
            <person name="Singh A."/>
            <person name="Wilkins M.J."/>
            <person name="Williams K.H."/>
            <person name="Banfield J.F."/>
        </authorList>
    </citation>
    <scope>NUCLEOTIDE SEQUENCE [LARGE SCALE GENOMIC DNA]</scope>
</reference>
<evidence type="ECO:0000313" key="1">
    <source>
        <dbReference type="EMBL" id="KKU93195.1"/>
    </source>
</evidence>
<proteinExistence type="predicted"/>
<protein>
    <submittedName>
        <fullName evidence="1">Uncharacterized protein</fullName>
    </submittedName>
</protein>
<dbReference type="AlphaFoldDB" id="A0A837IPT7"/>
<gene>
    <name evidence="1" type="ORF">UY25_C0003G0066</name>
</gene>
<name>A0A837IPT7_9BACT</name>
<dbReference type="EMBL" id="LCPH01000003">
    <property type="protein sequence ID" value="KKU93195.1"/>
    <property type="molecule type" value="Genomic_DNA"/>
</dbReference>
<comment type="caution">
    <text evidence="1">The sequence shown here is derived from an EMBL/GenBank/DDBJ whole genome shotgun (WGS) entry which is preliminary data.</text>
</comment>
<sequence length="48" mass="5130">MADTRGTVYELGNSTTAFVPATKQTPKVYEDSCVFGICFAEGIAGREP</sequence>
<organism evidence="1 2">
    <name type="scientific">Candidatus Yanofskybacteria bacterium GW2011_GWC1_48_11</name>
    <dbReference type="NCBI Taxonomy" id="1619027"/>
    <lineage>
        <taxon>Bacteria</taxon>
        <taxon>Candidatus Yanofskyibacteriota</taxon>
    </lineage>
</organism>
<evidence type="ECO:0000313" key="2">
    <source>
        <dbReference type="Proteomes" id="UP000034462"/>
    </source>
</evidence>
<dbReference type="Proteomes" id="UP000034462">
    <property type="component" value="Unassembled WGS sequence"/>
</dbReference>
<accession>A0A837IPT7</accession>